<gene>
    <name evidence="2" type="ORF">ACFQ21_19330</name>
</gene>
<dbReference type="RefSeq" id="WP_377581374.1">
    <property type="nucleotide sequence ID" value="NZ_JBHTKA010000007.1"/>
</dbReference>
<sequence length="574" mass="65599">MELKLIPTDKNTFPLKGLLIKSASAVQWLKEIQSLQLALSDIQLYPIPDVVPNTIWGCLIISREKMSTNNIGRHELCQHVTDNLYIPERSTVFPMPSAAELEKLFVSGIYIVHPDFGWVELTEEVNLPDIITVSTAKPDLVTKPALSVYIPRTIRSFQIHSLPAEEVLKNLEEQTFPKHKALENKPLNLWEKMRLGFYKFIFANTPGSPQGGTSNSSASSASKLELFFQKLFKNDKQWNRVQQDFKDLEERNKKNIERLMDLLKKDPDLALQYAIPLSEGGVTRGGTTAQIDFARRWFDFSLFGNTTSGGSSGSIELGDHYYDLQRQYHATAEDLIKRKEYQKAAFVYMKLLKDYNKAAGTLEEGKHYQEAATIFLKHAGNKRKAAECYEKGNMTSDAIALYKELNENEKVGDLYMTLANKPQAHIYYEKVATDYKTRGQHVKASLVYRGKMENSPAAQSTLLDGWRMQKDAANCLQNYFAHIADIDELGKEINTLYQNEVASHNREVFLQALKHEYKKKHKLQDAIQEMAYEIIAMQIPVNRSIVSELKDFNPGNQELLKDTLRFKVNKRLKD</sequence>
<dbReference type="EMBL" id="JBHTKA010000007">
    <property type="protein sequence ID" value="MFD1001490.1"/>
    <property type="molecule type" value="Genomic_DNA"/>
</dbReference>
<dbReference type="Pfam" id="PF19919">
    <property type="entry name" value="bpX3"/>
    <property type="match status" value="1"/>
</dbReference>
<dbReference type="InterPro" id="IPR045551">
    <property type="entry name" value="bpX3"/>
</dbReference>
<name>A0ABW3K7P3_9BACT</name>
<dbReference type="Proteomes" id="UP001597112">
    <property type="component" value="Unassembled WGS sequence"/>
</dbReference>
<dbReference type="SUPFAM" id="SSF48452">
    <property type="entry name" value="TPR-like"/>
    <property type="match status" value="1"/>
</dbReference>
<evidence type="ECO:0000313" key="3">
    <source>
        <dbReference type="Proteomes" id="UP001597112"/>
    </source>
</evidence>
<evidence type="ECO:0000313" key="2">
    <source>
        <dbReference type="EMBL" id="MFD1001490.1"/>
    </source>
</evidence>
<organism evidence="2 3">
    <name type="scientific">Ohtaekwangia kribbensis</name>
    <dbReference type="NCBI Taxonomy" id="688913"/>
    <lineage>
        <taxon>Bacteria</taxon>
        <taxon>Pseudomonadati</taxon>
        <taxon>Bacteroidota</taxon>
        <taxon>Cytophagia</taxon>
        <taxon>Cytophagales</taxon>
        <taxon>Fulvivirgaceae</taxon>
        <taxon>Ohtaekwangia</taxon>
    </lineage>
</organism>
<dbReference type="InterPro" id="IPR011990">
    <property type="entry name" value="TPR-like_helical_dom_sf"/>
</dbReference>
<feature type="domain" description="MoxR-vWA-beta-propeller ternary system" evidence="1">
    <location>
        <begin position="2"/>
        <end position="172"/>
    </location>
</feature>
<comment type="caution">
    <text evidence="2">The sequence shown here is derived from an EMBL/GenBank/DDBJ whole genome shotgun (WGS) entry which is preliminary data.</text>
</comment>
<evidence type="ECO:0000259" key="1">
    <source>
        <dbReference type="Pfam" id="PF19919"/>
    </source>
</evidence>
<reference evidence="3" key="1">
    <citation type="journal article" date="2019" name="Int. J. Syst. Evol. Microbiol.">
        <title>The Global Catalogue of Microorganisms (GCM) 10K type strain sequencing project: providing services to taxonomists for standard genome sequencing and annotation.</title>
        <authorList>
            <consortium name="The Broad Institute Genomics Platform"/>
            <consortium name="The Broad Institute Genome Sequencing Center for Infectious Disease"/>
            <person name="Wu L."/>
            <person name="Ma J."/>
        </authorList>
    </citation>
    <scope>NUCLEOTIDE SEQUENCE [LARGE SCALE GENOMIC DNA]</scope>
    <source>
        <strain evidence="3">CCUG 58938</strain>
    </source>
</reference>
<accession>A0ABW3K7P3</accession>
<keyword evidence="3" id="KW-1185">Reference proteome</keyword>
<proteinExistence type="predicted"/>
<protein>
    <recommendedName>
        <fullName evidence="1">MoxR-vWA-beta-propeller ternary system domain-containing protein</fullName>
    </recommendedName>
</protein>